<organism evidence="1 2">
    <name type="scientific">Clostridium kluyveri (strain ATCC 8527 / DSM 555 / NBRC 12016 / NCIMB 10680 / K1)</name>
    <dbReference type="NCBI Taxonomy" id="431943"/>
    <lineage>
        <taxon>Bacteria</taxon>
        <taxon>Bacillati</taxon>
        <taxon>Bacillota</taxon>
        <taxon>Clostridia</taxon>
        <taxon>Eubacteriales</taxon>
        <taxon>Clostridiaceae</taxon>
        <taxon>Clostridium</taxon>
    </lineage>
</organism>
<dbReference type="STRING" id="431943.CKL_2879"/>
<dbReference type="HOGENOM" id="CLU_2896109_0_0_9"/>
<reference evidence="1 2" key="1">
    <citation type="journal article" date="2008" name="Proc. Natl. Acad. Sci. U.S.A.">
        <title>The genome of Clostridium kluyveri, a strict anaerobe with unique metabolic features.</title>
        <authorList>
            <person name="Seedorf H."/>
            <person name="Fricke W.F."/>
            <person name="Veith B."/>
            <person name="Brueggemann H."/>
            <person name="Liesegang H."/>
            <person name="Strittmatter A."/>
            <person name="Miethke M."/>
            <person name="Buckel W."/>
            <person name="Hinderberger J."/>
            <person name="Li F."/>
            <person name="Hagemeier C."/>
            <person name="Thauer R.K."/>
            <person name="Gottschalk G."/>
        </authorList>
    </citation>
    <scope>NUCLEOTIDE SEQUENCE [LARGE SCALE GENOMIC DNA]</scope>
    <source>
        <strain evidence="2">ATCC 8527 / DSM 555 / NCIMB 10680</strain>
    </source>
</reference>
<evidence type="ECO:0000313" key="1">
    <source>
        <dbReference type="EMBL" id="EDK34891.1"/>
    </source>
</evidence>
<evidence type="ECO:0000313" key="2">
    <source>
        <dbReference type="Proteomes" id="UP000002411"/>
    </source>
</evidence>
<dbReference type="RefSeq" id="WP_012103221.1">
    <property type="nucleotide sequence ID" value="NC_009706.1"/>
</dbReference>
<dbReference type="AlphaFoldDB" id="A5N195"/>
<accession>A5N195</accession>
<dbReference type="Proteomes" id="UP000002411">
    <property type="component" value="Chromosome"/>
</dbReference>
<keyword evidence="2" id="KW-1185">Reference proteome</keyword>
<dbReference type="KEGG" id="ckl:CKL_2879"/>
<dbReference type="EMBL" id="CP000673">
    <property type="protein sequence ID" value="EDK34891.1"/>
    <property type="molecule type" value="Genomic_DNA"/>
</dbReference>
<name>A5N195_CLOK5</name>
<gene>
    <name evidence="1" type="ordered locus">CKL_2879</name>
</gene>
<sequence>MYGISAIIRSFSLRLQRVSSTEVGFSQKCGTVTRLYGTEPNLFQFTYASSPEVKWGCQSGKP</sequence>
<proteinExistence type="predicted"/>
<protein>
    <submittedName>
        <fullName evidence="1">Uncharacterized protein</fullName>
    </submittedName>
</protein>